<evidence type="ECO:0000256" key="1">
    <source>
        <dbReference type="SAM" id="Phobius"/>
    </source>
</evidence>
<feature type="transmembrane region" description="Helical" evidence="1">
    <location>
        <begin position="6"/>
        <end position="27"/>
    </location>
</feature>
<gene>
    <name evidence="2" type="primary">mnhG</name>
    <name evidence="2" type="ORF">LJ739_08450</name>
</gene>
<keyword evidence="1" id="KW-1133">Transmembrane helix</keyword>
<protein>
    <submittedName>
        <fullName evidence="2">Monovalent cation/H(+) antiporter subunit G</fullName>
    </submittedName>
</protein>
<keyword evidence="1" id="KW-0472">Membrane</keyword>
<sequence>MNWIDIITGIFISIGCVFGIIGGIGMHRLPDFYSRLHAGGLTDTLCSFMILCGLALQAGLTLAAAKLLLIFLFLFFTSPTASYSLATNAWQYGLRPQGTPSQPRTSDGGQIE</sequence>
<reference evidence="2 3" key="1">
    <citation type="submission" date="2021-10" db="EMBL/GenBank/DDBJ databases">
        <title>Draft genome of Aestuariibacter halophilus JC2043.</title>
        <authorList>
            <person name="Emsley S.A."/>
            <person name="Pfannmuller K.M."/>
            <person name="Ushijima B."/>
            <person name="Saw J.H."/>
            <person name="Videau P."/>
        </authorList>
    </citation>
    <scope>NUCLEOTIDE SEQUENCE [LARGE SCALE GENOMIC DNA]</scope>
    <source>
        <strain evidence="2 3">JC2043</strain>
    </source>
</reference>
<evidence type="ECO:0000313" key="3">
    <source>
        <dbReference type="Proteomes" id="UP001520878"/>
    </source>
</evidence>
<evidence type="ECO:0000313" key="2">
    <source>
        <dbReference type="EMBL" id="MCC2616268.1"/>
    </source>
</evidence>
<organism evidence="2 3">
    <name type="scientific">Fluctibacter halophilus</name>
    <dbReference type="NCBI Taxonomy" id="226011"/>
    <lineage>
        <taxon>Bacteria</taxon>
        <taxon>Pseudomonadati</taxon>
        <taxon>Pseudomonadota</taxon>
        <taxon>Gammaproteobacteria</taxon>
        <taxon>Alteromonadales</taxon>
        <taxon>Alteromonadaceae</taxon>
        <taxon>Fluctibacter</taxon>
    </lineage>
</organism>
<proteinExistence type="predicted"/>
<keyword evidence="1" id="KW-0812">Transmembrane</keyword>
<feature type="transmembrane region" description="Helical" evidence="1">
    <location>
        <begin position="48"/>
        <end position="76"/>
    </location>
</feature>
<keyword evidence="3" id="KW-1185">Reference proteome</keyword>
<dbReference type="PANTHER" id="PTHR34703:SF1">
    <property type="entry name" value="ANTIPORTER SUBUNIT MNHG2-RELATED"/>
    <property type="match status" value="1"/>
</dbReference>
<dbReference type="Pfam" id="PF03334">
    <property type="entry name" value="PhaG_MnhG_YufB"/>
    <property type="match status" value="1"/>
</dbReference>
<dbReference type="PANTHER" id="PTHR34703">
    <property type="entry name" value="ANTIPORTER SUBUNIT MNHG2-RELATED"/>
    <property type="match status" value="1"/>
</dbReference>
<name>A0ABS8G6W5_9ALTE</name>
<accession>A0ABS8G6W5</accession>
<dbReference type="RefSeq" id="WP_229159152.1">
    <property type="nucleotide sequence ID" value="NZ_JAJEWP010000001.1"/>
</dbReference>
<dbReference type="InterPro" id="IPR005133">
    <property type="entry name" value="PhaG_MnhG_YufB"/>
</dbReference>
<dbReference type="Proteomes" id="UP001520878">
    <property type="component" value="Unassembled WGS sequence"/>
</dbReference>
<dbReference type="EMBL" id="JAJEWP010000001">
    <property type="protein sequence ID" value="MCC2616268.1"/>
    <property type="molecule type" value="Genomic_DNA"/>
</dbReference>
<comment type="caution">
    <text evidence="2">The sequence shown here is derived from an EMBL/GenBank/DDBJ whole genome shotgun (WGS) entry which is preliminary data.</text>
</comment>
<dbReference type="NCBIfam" id="TIGR01300">
    <property type="entry name" value="CPA3_mnhG_phaG"/>
    <property type="match status" value="1"/>
</dbReference>